<evidence type="ECO:0000256" key="1">
    <source>
        <dbReference type="SAM" id="MobiDB-lite"/>
    </source>
</evidence>
<organism evidence="3 4">
    <name type="scientific">Seminavis robusta</name>
    <dbReference type="NCBI Taxonomy" id="568900"/>
    <lineage>
        <taxon>Eukaryota</taxon>
        <taxon>Sar</taxon>
        <taxon>Stramenopiles</taxon>
        <taxon>Ochrophyta</taxon>
        <taxon>Bacillariophyta</taxon>
        <taxon>Bacillariophyceae</taxon>
        <taxon>Bacillariophycidae</taxon>
        <taxon>Naviculales</taxon>
        <taxon>Naviculaceae</taxon>
        <taxon>Seminavis</taxon>
    </lineage>
</organism>
<dbReference type="Proteomes" id="UP001153069">
    <property type="component" value="Unassembled WGS sequence"/>
</dbReference>
<dbReference type="EMBL" id="CAICTM010000402">
    <property type="protein sequence ID" value="CAB9509737.1"/>
    <property type="molecule type" value="Genomic_DNA"/>
</dbReference>
<evidence type="ECO:0000313" key="3">
    <source>
        <dbReference type="EMBL" id="CAB9509737.1"/>
    </source>
</evidence>
<keyword evidence="2" id="KW-0732">Signal</keyword>
<keyword evidence="4" id="KW-1185">Reference proteome</keyword>
<comment type="caution">
    <text evidence="3">The sequence shown here is derived from an EMBL/GenBank/DDBJ whole genome shotgun (WGS) entry which is preliminary data.</text>
</comment>
<proteinExistence type="predicted"/>
<feature type="signal peptide" evidence="2">
    <location>
        <begin position="1"/>
        <end position="24"/>
    </location>
</feature>
<evidence type="ECO:0000313" key="4">
    <source>
        <dbReference type="Proteomes" id="UP001153069"/>
    </source>
</evidence>
<accession>A0A9N8DW56</accession>
<protein>
    <submittedName>
        <fullName evidence="3">Uncharacterized protein</fullName>
    </submittedName>
</protein>
<sequence>MAPLNLSKLLFFCLSLLTALVVVAQPEDPCRSETGLTCPSCLNLEGQDCSWSVGACSQNCVADAACYSHENFPNSTTMDICQRAVDANVDFALCNNATTCQQCTTTTTSSGQVCAWVEDAGYCKTPGCDQNGVCGVDQCTTQDTTTNSTATSPPTATQSTSGATSNGIAFSWVALTTWISASIIVLW</sequence>
<feature type="chain" id="PRO_5040387408" evidence="2">
    <location>
        <begin position="25"/>
        <end position="187"/>
    </location>
</feature>
<dbReference type="AlphaFoldDB" id="A0A9N8DW56"/>
<name>A0A9N8DW56_9STRA</name>
<gene>
    <name evidence="3" type="ORF">SEMRO_403_G135660.1</name>
</gene>
<evidence type="ECO:0000256" key="2">
    <source>
        <dbReference type="SAM" id="SignalP"/>
    </source>
</evidence>
<reference evidence="3" key="1">
    <citation type="submission" date="2020-06" db="EMBL/GenBank/DDBJ databases">
        <authorList>
            <consortium name="Plant Systems Biology data submission"/>
        </authorList>
    </citation>
    <scope>NUCLEOTIDE SEQUENCE</scope>
    <source>
        <strain evidence="3">D6</strain>
    </source>
</reference>
<feature type="region of interest" description="Disordered" evidence="1">
    <location>
        <begin position="144"/>
        <end position="163"/>
    </location>
</feature>